<evidence type="ECO:0000313" key="3">
    <source>
        <dbReference type="EMBL" id="RMI15276.1"/>
    </source>
</evidence>
<dbReference type="SUPFAM" id="SSF53335">
    <property type="entry name" value="S-adenosyl-L-methionine-dependent methyltransferases"/>
    <property type="match status" value="1"/>
</dbReference>
<gene>
    <name evidence="2" type="ORF">D6Z83_21285</name>
    <name evidence="3" type="ORF">EBE87_26515</name>
</gene>
<dbReference type="Gene3D" id="3.40.50.150">
    <property type="entry name" value="Vaccinia Virus protein VP39"/>
    <property type="match status" value="1"/>
</dbReference>
<dbReference type="Proteomes" id="UP000274097">
    <property type="component" value="Unassembled WGS sequence"/>
</dbReference>
<evidence type="ECO:0000313" key="5">
    <source>
        <dbReference type="Proteomes" id="UP000278036"/>
    </source>
</evidence>
<keyword evidence="2" id="KW-0808">Transferase</keyword>
<dbReference type="Proteomes" id="UP000278036">
    <property type="component" value="Unassembled WGS sequence"/>
</dbReference>
<keyword evidence="2" id="KW-0489">Methyltransferase</keyword>
<dbReference type="GO" id="GO:0008168">
    <property type="term" value="F:methyltransferase activity"/>
    <property type="evidence" value="ECO:0007669"/>
    <property type="project" value="UniProtKB-KW"/>
</dbReference>
<comment type="caution">
    <text evidence="2">The sequence shown here is derived from an EMBL/GenBank/DDBJ whole genome shotgun (WGS) entry which is preliminary data.</text>
</comment>
<proteinExistence type="predicted"/>
<protein>
    <submittedName>
        <fullName evidence="2">FkbM family methyltransferase</fullName>
    </submittedName>
</protein>
<dbReference type="EMBL" id="RAQU01000179">
    <property type="protein sequence ID" value="RKK02156.1"/>
    <property type="molecule type" value="Genomic_DNA"/>
</dbReference>
<sequence>MGAVDELRFLTALYRPGSLVDVGAHEGLLTLPLSRLPGARVLAFEPLPAAFARLSVACAGIASIELLPQALGDAPGQLTLSTPVVEGVRQEQWASLVKKFAGFGPRVSAEKVQVPVVTLDSFALHDLTAMKVDAEGAEYEVLRGARDTLLRCRPVMTLELEERHREGSTWAVPAFLDALDYVTCFVLEGRWWPASALDRATMQQASSDPSDYAASNPYVFNFFAWPRELDTMVRHCLPEIKARA</sequence>
<dbReference type="PANTHER" id="PTHR34203:SF15">
    <property type="entry name" value="SLL1173 PROTEIN"/>
    <property type="match status" value="1"/>
</dbReference>
<dbReference type="InterPro" id="IPR006342">
    <property type="entry name" value="FkbM_mtfrase"/>
</dbReference>
<evidence type="ECO:0000313" key="2">
    <source>
        <dbReference type="EMBL" id="RKK02156.1"/>
    </source>
</evidence>
<evidence type="ECO:0000259" key="1">
    <source>
        <dbReference type="Pfam" id="PF05050"/>
    </source>
</evidence>
<dbReference type="InterPro" id="IPR052514">
    <property type="entry name" value="SAM-dependent_MTase"/>
</dbReference>
<name>A0A3A9JEW0_9PROT</name>
<feature type="domain" description="Methyltransferase FkbM" evidence="1">
    <location>
        <begin position="21"/>
        <end position="179"/>
    </location>
</feature>
<dbReference type="InParanoid" id="A0A3A9JEW0"/>
<dbReference type="InterPro" id="IPR029063">
    <property type="entry name" value="SAM-dependent_MTases_sf"/>
</dbReference>
<accession>A0A3A9JEW0</accession>
<dbReference type="GO" id="GO:0032259">
    <property type="term" value="P:methylation"/>
    <property type="evidence" value="ECO:0007669"/>
    <property type="project" value="UniProtKB-KW"/>
</dbReference>
<evidence type="ECO:0000313" key="4">
    <source>
        <dbReference type="Proteomes" id="UP000274097"/>
    </source>
</evidence>
<dbReference type="AlphaFoldDB" id="A0A3A9JEW0"/>
<dbReference type="PANTHER" id="PTHR34203">
    <property type="entry name" value="METHYLTRANSFERASE, FKBM FAMILY PROTEIN"/>
    <property type="match status" value="1"/>
</dbReference>
<organism evidence="2 5">
    <name type="scientific">Teichococcus wenyumeiae</name>
    <dbReference type="NCBI Taxonomy" id="2478470"/>
    <lineage>
        <taxon>Bacteria</taxon>
        <taxon>Pseudomonadati</taxon>
        <taxon>Pseudomonadota</taxon>
        <taxon>Alphaproteobacteria</taxon>
        <taxon>Acetobacterales</taxon>
        <taxon>Roseomonadaceae</taxon>
        <taxon>Roseomonas</taxon>
    </lineage>
</organism>
<keyword evidence="4" id="KW-1185">Reference proteome</keyword>
<dbReference type="Pfam" id="PF05050">
    <property type="entry name" value="Methyltransf_21"/>
    <property type="match status" value="1"/>
</dbReference>
<dbReference type="NCBIfam" id="TIGR01444">
    <property type="entry name" value="fkbM_fam"/>
    <property type="match status" value="1"/>
</dbReference>
<dbReference type="EMBL" id="RFLX01000067">
    <property type="protein sequence ID" value="RMI15276.1"/>
    <property type="molecule type" value="Genomic_DNA"/>
</dbReference>
<reference evidence="2 5" key="1">
    <citation type="submission" date="2018-09" db="EMBL/GenBank/DDBJ databases">
        <title>Roseomonas sp. nov., isolated from feces of Tibetan antelopes in the Qinghai-Tibet plateau, China.</title>
        <authorList>
            <person name="Tian Z."/>
        </authorList>
    </citation>
    <scope>NUCLEOTIDE SEQUENCE [LARGE SCALE GENOMIC DNA]</scope>
    <source>
        <strain evidence="3 4">Z23</strain>
        <strain evidence="2 5">Z24</strain>
    </source>
</reference>